<dbReference type="EMBL" id="AOJK01000030">
    <property type="protein sequence ID" value="ELZ45508.1"/>
    <property type="molecule type" value="Genomic_DNA"/>
</dbReference>
<evidence type="ECO:0000313" key="2">
    <source>
        <dbReference type="Proteomes" id="UP000011586"/>
    </source>
</evidence>
<organism evidence="1 2">
    <name type="scientific">Halorubrum californiense DSM 19288</name>
    <dbReference type="NCBI Taxonomy" id="1227465"/>
    <lineage>
        <taxon>Archaea</taxon>
        <taxon>Methanobacteriati</taxon>
        <taxon>Methanobacteriota</taxon>
        <taxon>Stenosarchaea group</taxon>
        <taxon>Halobacteria</taxon>
        <taxon>Halobacteriales</taxon>
        <taxon>Haloferacaceae</taxon>
        <taxon>Halorubrum</taxon>
    </lineage>
</organism>
<dbReference type="Proteomes" id="UP000011586">
    <property type="component" value="Unassembled WGS sequence"/>
</dbReference>
<gene>
    <name evidence="1" type="ORF">C463_06297</name>
</gene>
<dbReference type="SUPFAM" id="SSF48371">
    <property type="entry name" value="ARM repeat"/>
    <property type="match status" value="1"/>
</dbReference>
<dbReference type="Pfam" id="PF13646">
    <property type="entry name" value="HEAT_2"/>
    <property type="match status" value="1"/>
</dbReference>
<name>M0EEQ6_9EURY</name>
<dbReference type="OrthoDB" id="325193at2157"/>
<dbReference type="InterPro" id="IPR016024">
    <property type="entry name" value="ARM-type_fold"/>
</dbReference>
<accession>M0EEQ6</accession>
<dbReference type="Gene3D" id="1.25.10.10">
    <property type="entry name" value="Leucine-rich Repeat Variant"/>
    <property type="match status" value="1"/>
</dbReference>
<protein>
    <submittedName>
        <fullName evidence="1">Uncharacterized protein</fullName>
    </submittedName>
</protein>
<reference evidence="1 2" key="1">
    <citation type="journal article" date="2014" name="PLoS Genet.">
        <title>Phylogenetically driven sequencing of extremely halophilic archaea reveals strategies for static and dynamic osmo-response.</title>
        <authorList>
            <person name="Becker E.A."/>
            <person name="Seitzer P.M."/>
            <person name="Tritt A."/>
            <person name="Larsen D."/>
            <person name="Krusor M."/>
            <person name="Yao A.I."/>
            <person name="Wu D."/>
            <person name="Madern D."/>
            <person name="Eisen J.A."/>
            <person name="Darling A.E."/>
            <person name="Facciotti M.T."/>
        </authorList>
    </citation>
    <scope>NUCLEOTIDE SEQUENCE [LARGE SCALE GENOMIC DNA]</scope>
    <source>
        <strain evidence="1 2">DSM 19288</strain>
    </source>
</reference>
<dbReference type="RefSeq" id="WP_008442064.1">
    <property type="nucleotide sequence ID" value="NZ_AOJK01000030.1"/>
</dbReference>
<evidence type="ECO:0000313" key="1">
    <source>
        <dbReference type="EMBL" id="ELZ45508.1"/>
    </source>
</evidence>
<dbReference type="AlphaFoldDB" id="M0EEQ6"/>
<dbReference type="InterPro" id="IPR011989">
    <property type="entry name" value="ARM-like"/>
</dbReference>
<keyword evidence="2" id="KW-1185">Reference proteome</keyword>
<sequence>MKDPLADATPEVGYQTVEWDMLKPPDERVMLLTYTNRLKLSEMSVWEDGDMTEYSVVDSVGNTYTEVDFDRVSDTPDPGQLDAVLTDIESETGKPRRVALARLAEMAAEAPEACADAVEPMVKLLSDSPPAVQGEALNVLTTVGESKPELTRAGVDLTVALLESATHPLLQNEAVQFLDMFAAHDPGAVTAAVPGLAALLGEVAPTAGEFLSAEEVPLRSNAAGVLADIAGEYPTKVKPWVPDAIELLDDPDEQVRHNATAILARVAAEHPDVVPPATEELLAVLDDDLANTRFNACWALNYVNATNTVDTLREIAATDPDTDVREVAQLVVDNLEE</sequence>
<proteinExistence type="predicted"/>
<comment type="caution">
    <text evidence="1">The sequence shown here is derived from an EMBL/GenBank/DDBJ whole genome shotgun (WGS) entry which is preliminary data.</text>
</comment>